<dbReference type="Gene3D" id="3.40.1260.10">
    <property type="entry name" value="DsrEFH-like"/>
    <property type="match status" value="1"/>
</dbReference>
<dbReference type="Proteomes" id="UP000259273">
    <property type="component" value="Unassembled WGS sequence"/>
</dbReference>
<dbReference type="InterPro" id="IPR007215">
    <property type="entry name" value="Sulphur_relay_TusB/DsrH"/>
</dbReference>
<evidence type="ECO:0000313" key="1">
    <source>
        <dbReference type="EMBL" id="HAN26641.1"/>
    </source>
</evidence>
<comment type="caution">
    <text evidence="1">The sequence shown here is derived from an EMBL/GenBank/DDBJ whole genome shotgun (WGS) entry which is preliminary data.</text>
</comment>
<dbReference type="GO" id="GO:1990228">
    <property type="term" value="C:sulfurtransferase complex"/>
    <property type="evidence" value="ECO:0007669"/>
    <property type="project" value="TreeGrafter"/>
</dbReference>
<name>A0A3C1KJ72_9GAMM</name>
<dbReference type="GO" id="GO:0016740">
    <property type="term" value="F:transferase activity"/>
    <property type="evidence" value="ECO:0007669"/>
    <property type="project" value="UniProtKB-KW"/>
</dbReference>
<sequence length="96" mass="10290">MLHTLNCSPGHPAVQDCIALLQQEDALLLLGDGVYIALENSQGWQALQASGATLHVLEADARAAGVQHRLAPCFTLVDDAGFVALSELHAQHMAWY</sequence>
<proteinExistence type="predicted"/>
<evidence type="ECO:0000313" key="2">
    <source>
        <dbReference type="Proteomes" id="UP000259273"/>
    </source>
</evidence>
<gene>
    <name evidence="1" type="primary">dsrH</name>
    <name evidence="1" type="ORF">DCP75_02750</name>
</gene>
<dbReference type="RefSeq" id="WP_286979883.1">
    <property type="nucleotide sequence ID" value="NZ_JBLIAR010000020.1"/>
</dbReference>
<dbReference type="Pfam" id="PF04077">
    <property type="entry name" value="DsrH"/>
    <property type="match status" value="1"/>
</dbReference>
<keyword evidence="1" id="KW-0808">Transferase</keyword>
<dbReference type="GO" id="GO:0002143">
    <property type="term" value="P:tRNA wobble position uridine thiolation"/>
    <property type="evidence" value="ECO:0007669"/>
    <property type="project" value="InterPro"/>
</dbReference>
<dbReference type="AlphaFoldDB" id="A0A3C1KJ72"/>
<protein>
    <submittedName>
        <fullName evidence="1">Sulfurtransferase complex subunit TusB</fullName>
    </submittedName>
</protein>
<dbReference type="PANTHER" id="PTHR37526">
    <property type="entry name" value="PROTEIN TUSB"/>
    <property type="match status" value="1"/>
</dbReference>
<accession>A0A3C1KJ72</accession>
<reference evidence="1 2" key="1">
    <citation type="journal article" date="2018" name="Nat. Biotechnol.">
        <title>A standardized bacterial taxonomy based on genome phylogeny substantially revises the tree of life.</title>
        <authorList>
            <person name="Parks D.H."/>
            <person name="Chuvochina M."/>
            <person name="Waite D.W."/>
            <person name="Rinke C."/>
            <person name="Skarshewski A."/>
            <person name="Chaumeil P.A."/>
            <person name="Hugenholtz P."/>
        </authorList>
    </citation>
    <scope>NUCLEOTIDE SEQUENCE [LARGE SCALE GENOMIC DNA]</scope>
    <source>
        <strain evidence="1">UBA9158</strain>
    </source>
</reference>
<organism evidence="1 2">
    <name type="scientific">Haliea salexigens</name>
    <dbReference type="NCBI Taxonomy" id="287487"/>
    <lineage>
        <taxon>Bacteria</taxon>
        <taxon>Pseudomonadati</taxon>
        <taxon>Pseudomonadota</taxon>
        <taxon>Gammaproteobacteria</taxon>
        <taxon>Cellvibrionales</taxon>
        <taxon>Halieaceae</taxon>
        <taxon>Haliea</taxon>
    </lineage>
</organism>
<dbReference type="InterPro" id="IPR027396">
    <property type="entry name" value="DsrEFH-like"/>
</dbReference>
<dbReference type="PANTHER" id="PTHR37526:SF1">
    <property type="entry name" value="PROTEIN TUSB"/>
    <property type="match status" value="1"/>
</dbReference>
<dbReference type="STRING" id="1121937.GCA_000423125_00016"/>
<dbReference type="EMBL" id="DMND01000051">
    <property type="protein sequence ID" value="HAN26641.1"/>
    <property type="molecule type" value="Genomic_DNA"/>
</dbReference>
<dbReference type="NCBIfam" id="TIGR03011">
    <property type="entry name" value="sulf_tusB_dsrH"/>
    <property type="match status" value="1"/>
</dbReference>
<dbReference type="SUPFAM" id="SSF75169">
    <property type="entry name" value="DsrEFH-like"/>
    <property type="match status" value="1"/>
</dbReference>